<evidence type="ECO:0000256" key="9">
    <source>
        <dbReference type="ARBA" id="ARBA00039149"/>
    </source>
</evidence>
<dbReference type="FunFam" id="3.40.50.620:FF:000017">
    <property type="entry name" value="7-cyano-7-deazaguanine synthase"/>
    <property type="match status" value="1"/>
</dbReference>
<feature type="binding site" evidence="15">
    <location>
        <position position="199"/>
    </location>
    <ligand>
        <name>Zn(2+)</name>
        <dbReference type="ChEBI" id="CHEBI:29105"/>
    </ligand>
</feature>
<keyword evidence="3 15" id="KW-0479">Metal-binding</keyword>
<proteinExistence type="inferred from homology"/>
<evidence type="ECO:0000256" key="14">
    <source>
        <dbReference type="ARBA" id="ARBA00080941"/>
    </source>
</evidence>
<protein>
    <recommendedName>
        <fullName evidence="11 15">7-cyano-7-deazaguanine synthase</fullName>
        <ecNumber evidence="9 15">6.3.4.20</ecNumber>
    </recommendedName>
    <alternativeName>
        <fullName evidence="14 15">7-cyano-7-carbaguanine synthase</fullName>
    </alternativeName>
    <alternativeName>
        <fullName evidence="13 15">PreQ(0) synthase</fullName>
    </alternativeName>
    <alternativeName>
        <fullName evidence="12 15">Queuosine biosynthesis protein QueC</fullName>
    </alternativeName>
</protein>
<name>A0A544TGA8_9BACI</name>
<comment type="catalytic activity">
    <reaction evidence="10 15">
        <text>7-carboxy-7-carbaguanine + NH4(+) + 2 ATP = 7-cyano-7-carbaguanine + 2 AMP + 2 diphosphate + 2 H(+)</text>
        <dbReference type="Rhea" id="RHEA:27982"/>
        <dbReference type="ChEBI" id="CHEBI:15378"/>
        <dbReference type="ChEBI" id="CHEBI:28938"/>
        <dbReference type="ChEBI" id="CHEBI:30616"/>
        <dbReference type="ChEBI" id="CHEBI:33019"/>
        <dbReference type="ChEBI" id="CHEBI:45075"/>
        <dbReference type="ChEBI" id="CHEBI:61036"/>
        <dbReference type="ChEBI" id="CHEBI:456215"/>
        <dbReference type="EC" id="6.3.4.20"/>
    </reaction>
</comment>
<evidence type="ECO:0000256" key="2">
    <source>
        <dbReference type="ARBA" id="ARBA00022598"/>
    </source>
</evidence>
<evidence type="ECO:0000256" key="10">
    <source>
        <dbReference type="ARBA" id="ARBA00047890"/>
    </source>
</evidence>
<feature type="binding site" evidence="15">
    <location>
        <position position="202"/>
    </location>
    <ligand>
        <name>Zn(2+)</name>
        <dbReference type="ChEBI" id="CHEBI:29105"/>
    </ligand>
</feature>
<evidence type="ECO:0000256" key="3">
    <source>
        <dbReference type="ARBA" id="ARBA00022723"/>
    </source>
</evidence>
<dbReference type="HAMAP" id="MF_01633">
    <property type="entry name" value="QueC"/>
    <property type="match status" value="1"/>
</dbReference>
<feature type="binding site" evidence="15">
    <location>
        <position position="196"/>
    </location>
    <ligand>
        <name>Zn(2+)</name>
        <dbReference type="ChEBI" id="CHEBI:29105"/>
    </ligand>
</feature>
<dbReference type="EMBL" id="VDGG01000010">
    <property type="protein sequence ID" value="TQR16503.1"/>
    <property type="molecule type" value="Genomic_DNA"/>
</dbReference>
<comment type="caution">
    <text evidence="16">The sequence shown here is derived from an EMBL/GenBank/DDBJ whole genome shotgun (WGS) entry which is preliminary data.</text>
</comment>
<dbReference type="CDD" id="cd01995">
    <property type="entry name" value="QueC-like"/>
    <property type="match status" value="1"/>
</dbReference>
<dbReference type="PANTHER" id="PTHR42914">
    <property type="entry name" value="7-CYANO-7-DEAZAGUANINE SYNTHASE"/>
    <property type="match status" value="1"/>
</dbReference>
<dbReference type="SUPFAM" id="SSF52402">
    <property type="entry name" value="Adenine nucleotide alpha hydrolases-like"/>
    <property type="match status" value="1"/>
</dbReference>
<dbReference type="InterPro" id="IPR018317">
    <property type="entry name" value="QueC"/>
</dbReference>
<keyword evidence="17" id="KW-1185">Reference proteome</keyword>
<dbReference type="GO" id="GO:0005524">
    <property type="term" value="F:ATP binding"/>
    <property type="evidence" value="ECO:0007669"/>
    <property type="project" value="UniProtKB-UniRule"/>
</dbReference>
<dbReference type="RefSeq" id="WP_142606002.1">
    <property type="nucleotide sequence ID" value="NZ_VDGG01000010.1"/>
</dbReference>
<comment type="function">
    <text evidence="15">Catalyzes the ATP-dependent conversion of 7-carboxy-7-deazaguanine (CDG) to 7-cyano-7-deazaguanine (preQ(0)).</text>
</comment>
<evidence type="ECO:0000256" key="1">
    <source>
        <dbReference type="ARBA" id="ARBA00005061"/>
    </source>
</evidence>
<dbReference type="GO" id="GO:0008270">
    <property type="term" value="F:zinc ion binding"/>
    <property type="evidence" value="ECO:0007669"/>
    <property type="project" value="UniProtKB-UniRule"/>
</dbReference>
<evidence type="ECO:0000256" key="4">
    <source>
        <dbReference type="ARBA" id="ARBA00022741"/>
    </source>
</evidence>
<comment type="pathway">
    <text evidence="1 15">Purine metabolism; 7-cyano-7-deazaguanine biosynthesis.</text>
</comment>
<dbReference type="Pfam" id="PF06508">
    <property type="entry name" value="QueC"/>
    <property type="match status" value="1"/>
</dbReference>
<dbReference type="Gene3D" id="3.40.50.620">
    <property type="entry name" value="HUPs"/>
    <property type="match status" value="1"/>
</dbReference>
<keyword evidence="2 15" id="KW-0436">Ligase</keyword>
<keyword evidence="6 15" id="KW-0862">Zinc</keyword>
<sequence length="219" mass="24492">MKQEKAIIVFSGGQDSTTCLFWAKERFREIEAVTFDYGQRHRLEIECAKAITEELGIKHHILDMSLLNQLAPNALTRDDIEVEDGEEGGLPSTFVPGRNLLFLSFAGVLASQVGAKHIVTGVCETDFSGYPDCRDIFVKSLNVTLNLSMDDTFVIDTPLMWLNKAQTWELADQLGALEFVRKRTLTCYNGVIADGCGECPACKLRKRGLDEYLSFKKES</sequence>
<evidence type="ECO:0000256" key="7">
    <source>
        <dbReference type="ARBA" id="ARBA00022840"/>
    </source>
</evidence>
<dbReference type="NCBIfam" id="TIGR00364">
    <property type="entry name" value="7-cyano-7-deazaguanine synthase QueC"/>
    <property type="match status" value="1"/>
</dbReference>
<dbReference type="UniPathway" id="UPA00391"/>
<dbReference type="GO" id="GO:0016879">
    <property type="term" value="F:ligase activity, forming carbon-nitrogen bonds"/>
    <property type="evidence" value="ECO:0007669"/>
    <property type="project" value="UniProtKB-UniRule"/>
</dbReference>
<dbReference type="OrthoDB" id="9789567at2"/>
<dbReference type="PIRSF" id="PIRSF006293">
    <property type="entry name" value="ExsB"/>
    <property type="match status" value="1"/>
</dbReference>
<evidence type="ECO:0000256" key="5">
    <source>
        <dbReference type="ARBA" id="ARBA00022785"/>
    </source>
</evidence>
<evidence type="ECO:0000256" key="11">
    <source>
        <dbReference type="ARBA" id="ARBA00069440"/>
    </source>
</evidence>
<reference evidence="16 17" key="1">
    <citation type="submission" date="2019-05" db="EMBL/GenBank/DDBJ databases">
        <title>Psychrobacillus vulpis sp. nov., a new species isolated from feces of a red fox that inhabits in The Tablas de Daimiel Natural Park, Albacete, Spain.</title>
        <authorList>
            <person name="Rodriguez M."/>
            <person name="Reina J.C."/>
            <person name="Bejar V."/>
            <person name="Llamas I."/>
        </authorList>
    </citation>
    <scope>NUCLEOTIDE SEQUENCE [LARGE SCALE GENOMIC DNA]</scope>
    <source>
        <strain evidence="16 17">NHI-2</strain>
    </source>
</reference>
<comment type="similarity">
    <text evidence="8 15">Belongs to the QueC family.</text>
</comment>
<feature type="binding site" evidence="15">
    <location>
        <position position="187"/>
    </location>
    <ligand>
        <name>Zn(2+)</name>
        <dbReference type="ChEBI" id="CHEBI:29105"/>
    </ligand>
</feature>
<keyword evidence="7 15" id="KW-0067">ATP-binding</keyword>
<feature type="binding site" evidence="15">
    <location>
        <begin position="10"/>
        <end position="20"/>
    </location>
    <ligand>
        <name>ATP</name>
        <dbReference type="ChEBI" id="CHEBI:30616"/>
    </ligand>
</feature>
<evidence type="ECO:0000313" key="17">
    <source>
        <dbReference type="Proteomes" id="UP000318937"/>
    </source>
</evidence>
<comment type="cofactor">
    <cofactor evidence="15">
        <name>Zn(2+)</name>
        <dbReference type="ChEBI" id="CHEBI:29105"/>
    </cofactor>
    <text evidence="15">Binds 1 zinc ion per subunit.</text>
</comment>
<dbReference type="Proteomes" id="UP000318937">
    <property type="component" value="Unassembled WGS sequence"/>
</dbReference>
<evidence type="ECO:0000256" key="12">
    <source>
        <dbReference type="ARBA" id="ARBA00076159"/>
    </source>
</evidence>
<dbReference type="InterPro" id="IPR014729">
    <property type="entry name" value="Rossmann-like_a/b/a_fold"/>
</dbReference>
<evidence type="ECO:0000256" key="13">
    <source>
        <dbReference type="ARBA" id="ARBA00080406"/>
    </source>
</evidence>
<dbReference type="PANTHER" id="PTHR42914:SF1">
    <property type="entry name" value="7-CYANO-7-DEAZAGUANINE SYNTHASE"/>
    <property type="match status" value="1"/>
</dbReference>
<evidence type="ECO:0000256" key="15">
    <source>
        <dbReference type="HAMAP-Rule" id="MF_01633"/>
    </source>
</evidence>
<keyword evidence="4 15" id="KW-0547">Nucleotide-binding</keyword>
<dbReference type="EC" id="6.3.4.20" evidence="9 15"/>
<dbReference type="AlphaFoldDB" id="A0A544TGA8"/>
<dbReference type="GO" id="GO:0008616">
    <property type="term" value="P:tRNA queuosine(34) biosynthetic process"/>
    <property type="evidence" value="ECO:0007669"/>
    <property type="project" value="UniProtKB-UniRule"/>
</dbReference>
<organism evidence="16 17">
    <name type="scientific">Psychrobacillus soli</name>
    <dbReference type="NCBI Taxonomy" id="1543965"/>
    <lineage>
        <taxon>Bacteria</taxon>
        <taxon>Bacillati</taxon>
        <taxon>Bacillota</taxon>
        <taxon>Bacilli</taxon>
        <taxon>Bacillales</taxon>
        <taxon>Bacillaceae</taxon>
        <taxon>Psychrobacillus</taxon>
    </lineage>
</organism>
<comment type="subunit">
    <text evidence="15">Homodimer.</text>
</comment>
<evidence type="ECO:0000256" key="6">
    <source>
        <dbReference type="ARBA" id="ARBA00022833"/>
    </source>
</evidence>
<evidence type="ECO:0000313" key="16">
    <source>
        <dbReference type="EMBL" id="TQR16503.1"/>
    </source>
</evidence>
<accession>A0A544TGA8</accession>
<gene>
    <name evidence="15 16" type="primary">queC</name>
    <name evidence="16" type="ORF">FG383_06090</name>
</gene>
<evidence type="ECO:0000256" key="8">
    <source>
        <dbReference type="ARBA" id="ARBA00037993"/>
    </source>
</evidence>
<keyword evidence="5 15" id="KW-0671">Queuosine biosynthesis</keyword>